<dbReference type="AlphaFoldDB" id="J3LLL6"/>
<organism evidence="3">
    <name type="scientific">Oryza brachyantha</name>
    <name type="common">malo sina</name>
    <dbReference type="NCBI Taxonomy" id="4533"/>
    <lineage>
        <taxon>Eukaryota</taxon>
        <taxon>Viridiplantae</taxon>
        <taxon>Streptophyta</taxon>
        <taxon>Embryophyta</taxon>
        <taxon>Tracheophyta</taxon>
        <taxon>Spermatophyta</taxon>
        <taxon>Magnoliopsida</taxon>
        <taxon>Liliopsida</taxon>
        <taxon>Poales</taxon>
        <taxon>Poaceae</taxon>
        <taxon>BOP clade</taxon>
        <taxon>Oryzoideae</taxon>
        <taxon>Oryzeae</taxon>
        <taxon>Oryzinae</taxon>
        <taxon>Oryza</taxon>
    </lineage>
</organism>
<proteinExistence type="predicted"/>
<dbReference type="Proteomes" id="UP000006038">
    <property type="component" value="Chromosome 3"/>
</dbReference>
<feature type="region of interest" description="Disordered" evidence="1">
    <location>
        <begin position="187"/>
        <end position="215"/>
    </location>
</feature>
<dbReference type="STRING" id="4533.J3LLL6"/>
<keyword evidence="2" id="KW-0472">Membrane</keyword>
<reference evidence="3" key="1">
    <citation type="journal article" date="2013" name="Nat. Commun.">
        <title>Whole-genome sequencing of Oryza brachyantha reveals mechanisms underlying Oryza genome evolution.</title>
        <authorList>
            <person name="Chen J."/>
            <person name="Huang Q."/>
            <person name="Gao D."/>
            <person name="Wang J."/>
            <person name="Lang Y."/>
            <person name="Liu T."/>
            <person name="Li B."/>
            <person name="Bai Z."/>
            <person name="Luis Goicoechea J."/>
            <person name="Liang C."/>
            <person name="Chen C."/>
            <person name="Zhang W."/>
            <person name="Sun S."/>
            <person name="Liao Y."/>
            <person name="Zhang X."/>
            <person name="Yang L."/>
            <person name="Song C."/>
            <person name="Wang M."/>
            <person name="Shi J."/>
            <person name="Liu G."/>
            <person name="Liu J."/>
            <person name="Zhou H."/>
            <person name="Zhou W."/>
            <person name="Yu Q."/>
            <person name="An N."/>
            <person name="Chen Y."/>
            <person name="Cai Q."/>
            <person name="Wang B."/>
            <person name="Liu B."/>
            <person name="Min J."/>
            <person name="Huang Y."/>
            <person name="Wu H."/>
            <person name="Li Z."/>
            <person name="Zhang Y."/>
            <person name="Yin Y."/>
            <person name="Song W."/>
            <person name="Jiang J."/>
            <person name="Jackson S.A."/>
            <person name="Wing R.A."/>
            <person name="Wang J."/>
            <person name="Chen M."/>
        </authorList>
    </citation>
    <scope>NUCLEOTIDE SEQUENCE [LARGE SCALE GENOMIC DNA]</scope>
    <source>
        <strain evidence="3">cv. IRGC 101232</strain>
    </source>
</reference>
<keyword evidence="4" id="KW-1185">Reference proteome</keyword>
<keyword evidence="2" id="KW-0812">Transmembrane</keyword>
<dbReference type="PANTHER" id="PTHR37244:SF1">
    <property type="entry name" value="NADP-SPECIFIC GLUTAMATE DEHYDROGENASE"/>
    <property type="match status" value="1"/>
</dbReference>
<dbReference type="Gramene" id="OB03G19420.1">
    <property type="protein sequence ID" value="OB03G19420.1"/>
    <property type="gene ID" value="OB03G19420"/>
</dbReference>
<sequence>MGEIPVAEVARATPEPSSWLNLKVFFLRVSRCEVNESMADSLTVTHAPLTPGTVLEVNGGSVVSSGHVSLRMDRAGAVSEGGGGACTFVSTADVRVSRSVRFEVQGGGERLLVGILETCDAGAAGKGGGWAMKCQVAVQRGSGLLRRGKETKPPVVEVYVAGLARGAPVIFTKAMQLRFRRVQEAAPGQGLHGAHPRVRRAGGGRERNAASEASNRAAPCMQAASEYRCYRPEPDGGDADCDGYYVSPAGEEGEDGDFSWFTAGVRVGVGISVGICLGIGIGAGLLARSYHSTSRSLKSRLISSLL</sequence>
<protein>
    <submittedName>
        <fullName evidence="3">Uncharacterized protein</fullName>
    </submittedName>
</protein>
<name>J3LLL6_ORYBR</name>
<dbReference type="EnsemblPlants" id="OB03G19420.1">
    <property type="protein sequence ID" value="OB03G19420.1"/>
    <property type="gene ID" value="OB03G19420"/>
</dbReference>
<evidence type="ECO:0000313" key="4">
    <source>
        <dbReference type="Proteomes" id="UP000006038"/>
    </source>
</evidence>
<dbReference type="eggNOG" id="ENOG502QQ72">
    <property type="taxonomic scope" value="Eukaryota"/>
</dbReference>
<dbReference type="HOGENOM" id="CLU_080009_0_0_1"/>
<dbReference type="PANTHER" id="PTHR37244">
    <property type="entry name" value="NADP-SPECIFIC GLUTAMATE DEHYDROGENASE"/>
    <property type="match status" value="1"/>
</dbReference>
<evidence type="ECO:0000313" key="3">
    <source>
        <dbReference type="EnsemblPlants" id="OB03G19420.1"/>
    </source>
</evidence>
<accession>J3LLL6</accession>
<feature type="transmembrane region" description="Helical" evidence="2">
    <location>
        <begin position="267"/>
        <end position="287"/>
    </location>
</feature>
<evidence type="ECO:0000256" key="1">
    <source>
        <dbReference type="SAM" id="MobiDB-lite"/>
    </source>
</evidence>
<dbReference type="OMA" id="CADCEQA"/>
<reference evidence="3" key="2">
    <citation type="submission" date="2013-04" db="UniProtKB">
        <authorList>
            <consortium name="EnsemblPlants"/>
        </authorList>
    </citation>
    <scope>IDENTIFICATION</scope>
</reference>
<keyword evidence="2" id="KW-1133">Transmembrane helix</keyword>
<evidence type="ECO:0000256" key="2">
    <source>
        <dbReference type="SAM" id="Phobius"/>
    </source>
</evidence>